<reference evidence="9 10" key="1">
    <citation type="submission" date="2019-10" db="EMBL/GenBank/DDBJ databases">
        <title>Draft Genome Sequence of Cytophagaceae sp. SJW1-29.</title>
        <authorList>
            <person name="Choi A."/>
        </authorList>
    </citation>
    <scope>NUCLEOTIDE SEQUENCE [LARGE SCALE GENOMIC DNA]</scope>
    <source>
        <strain evidence="9 10">SJW1-29</strain>
    </source>
</reference>
<feature type="transmembrane region" description="Helical" evidence="6">
    <location>
        <begin position="379"/>
        <end position="402"/>
    </location>
</feature>
<feature type="transmembrane region" description="Helical" evidence="6">
    <location>
        <begin position="21"/>
        <end position="41"/>
    </location>
</feature>
<evidence type="ECO:0000313" key="10">
    <source>
        <dbReference type="Proteomes" id="UP000479293"/>
    </source>
</evidence>
<dbReference type="PANTHER" id="PTHR30572:SF18">
    <property type="entry name" value="ABC-TYPE MACROLIDE FAMILY EXPORT SYSTEM PERMEASE COMPONENT 2"/>
    <property type="match status" value="1"/>
</dbReference>
<dbReference type="Pfam" id="PF12704">
    <property type="entry name" value="MacB_PCD"/>
    <property type="match status" value="1"/>
</dbReference>
<dbReference type="Pfam" id="PF02687">
    <property type="entry name" value="FtsX"/>
    <property type="match status" value="2"/>
</dbReference>
<keyword evidence="3 6" id="KW-0812">Transmembrane</keyword>
<feature type="domain" description="MacB-like periplasmic core" evidence="8">
    <location>
        <begin position="20"/>
        <end position="242"/>
    </location>
</feature>
<dbReference type="InterPro" id="IPR050250">
    <property type="entry name" value="Macrolide_Exporter_MacB"/>
</dbReference>
<dbReference type="InterPro" id="IPR025857">
    <property type="entry name" value="MacB_PCD"/>
</dbReference>
<dbReference type="GO" id="GO:0022857">
    <property type="term" value="F:transmembrane transporter activity"/>
    <property type="evidence" value="ECO:0007669"/>
    <property type="project" value="TreeGrafter"/>
</dbReference>
<feature type="transmembrane region" description="Helical" evidence="6">
    <location>
        <begin position="286"/>
        <end position="307"/>
    </location>
</feature>
<dbReference type="GO" id="GO:0005886">
    <property type="term" value="C:plasma membrane"/>
    <property type="evidence" value="ECO:0007669"/>
    <property type="project" value="UniProtKB-SubCell"/>
</dbReference>
<evidence type="ECO:0000256" key="1">
    <source>
        <dbReference type="ARBA" id="ARBA00004651"/>
    </source>
</evidence>
<evidence type="ECO:0000256" key="4">
    <source>
        <dbReference type="ARBA" id="ARBA00022989"/>
    </source>
</evidence>
<evidence type="ECO:0000313" key="9">
    <source>
        <dbReference type="EMBL" id="MPR34773.1"/>
    </source>
</evidence>
<feature type="transmembrane region" description="Helical" evidence="6">
    <location>
        <begin position="729"/>
        <end position="748"/>
    </location>
</feature>
<comment type="subcellular location">
    <subcellularLocation>
        <location evidence="1">Cell membrane</location>
        <topology evidence="1">Multi-pass membrane protein</topology>
    </subcellularLocation>
</comment>
<keyword evidence="4 6" id="KW-1133">Transmembrane helix</keyword>
<organism evidence="9 10">
    <name type="scientific">Salmonirosea aquatica</name>
    <dbReference type="NCBI Taxonomy" id="2654236"/>
    <lineage>
        <taxon>Bacteria</taxon>
        <taxon>Pseudomonadati</taxon>
        <taxon>Bacteroidota</taxon>
        <taxon>Cytophagia</taxon>
        <taxon>Cytophagales</taxon>
        <taxon>Spirosomataceae</taxon>
        <taxon>Salmonirosea</taxon>
    </lineage>
</organism>
<accession>A0A7C9FYQ5</accession>
<feature type="transmembrane region" description="Helical" evidence="6">
    <location>
        <begin position="677"/>
        <end position="701"/>
    </location>
</feature>
<feature type="transmembrane region" description="Helical" evidence="6">
    <location>
        <begin position="341"/>
        <end position="359"/>
    </location>
</feature>
<evidence type="ECO:0000259" key="8">
    <source>
        <dbReference type="Pfam" id="PF12704"/>
    </source>
</evidence>
<comment type="caution">
    <text evidence="9">The sequence shown here is derived from an EMBL/GenBank/DDBJ whole genome shotgun (WGS) entry which is preliminary data.</text>
</comment>
<protein>
    <submittedName>
        <fullName evidence="9">FtsX-like permease family protein</fullName>
    </submittedName>
</protein>
<dbReference type="EMBL" id="WHLY01000002">
    <property type="protein sequence ID" value="MPR34773.1"/>
    <property type="molecule type" value="Genomic_DNA"/>
</dbReference>
<feature type="domain" description="ABC3 transporter permease C-terminal" evidence="7">
    <location>
        <begin position="291"/>
        <end position="407"/>
    </location>
</feature>
<dbReference type="PANTHER" id="PTHR30572">
    <property type="entry name" value="MEMBRANE COMPONENT OF TRANSPORTER-RELATED"/>
    <property type="match status" value="1"/>
</dbReference>
<feature type="domain" description="ABC3 transporter permease C-terminal" evidence="7">
    <location>
        <begin position="680"/>
        <end position="793"/>
    </location>
</feature>
<sequence>MLRNYLKIAYRNLAKNKGYSFINITGLAVGMAVAIMIGLWMNDELSYDQYHKNYSRIAQVYQSQTFNGKIGTGQAIPRPLEMALRNDYADNFKHIVMSSWNFRKILTYGETKLAKQGNFMQAGAPEMLGLEMLSGQKDGLKDINSILLASSTAEALFGKEDPMGKIVKMDNQYNLKVTGVYADIPPNNTLTTTSFIVPWEHQTTNTEWIKNAADQWGNNSFQMFVQIADNTTMEKVSAQIRDVKMKIDDKDITQHKPVIFLLPMQDWHLKSRFEDGIQTGGRIENVWLFGIIGAFVLLLACINFMNLSTARSEKRAKEVGIRKSVGSVRTQLISQFLSESFMVVGLAFFLAMLLVLITLPSFNTLADKKIEFPWTNGYFWGAILLFVFFTGLLSGSYPALYLSSFQPVKVLKGTFRVGRFAALPRKVLVVVQFTVSVALIIGTIIVFQQIQYSKNRPIGYDRKGLIQIPLSSGSFDGKYDFIRQEFLKSGAVVEMSSSSSPTTAVFSNRSGFLWEGKPEGFQEDLAWTEVSPEYVKSLGLKIIAGRDFSREFATDSNAVILNKTAVKYMGLKEPIGAIIRDDDEEDPAPPRTVIGVIDDMIMQSPYEPVKQSMYVFDKYGNASYYNLRLNPNQSASESVATIEQIYKKNFPDLPFEYKFVDEEYAAKFSSEERVGKLAGVFTGLAILISCLGLFGLASFMAEQRTKEIGVRKVLGASVTSLWRLLSKDFVTLVIIALLIASPLAWYFMDGWLQKYTYRTDLAWWIFALAGVGALAITLLTVSFQAIKAALMNPVKSLRSE</sequence>
<dbReference type="RefSeq" id="WP_152761270.1">
    <property type="nucleotide sequence ID" value="NZ_WHLY01000002.1"/>
</dbReference>
<gene>
    <name evidence="9" type="ORF">GBK04_15775</name>
</gene>
<dbReference type="Proteomes" id="UP000479293">
    <property type="component" value="Unassembled WGS sequence"/>
</dbReference>
<evidence type="ECO:0000256" key="3">
    <source>
        <dbReference type="ARBA" id="ARBA00022692"/>
    </source>
</evidence>
<name>A0A7C9FYQ5_9BACT</name>
<evidence type="ECO:0000256" key="2">
    <source>
        <dbReference type="ARBA" id="ARBA00022475"/>
    </source>
</evidence>
<evidence type="ECO:0000259" key="7">
    <source>
        <dbReference type="Pfam" id="PF02687"/>
    </source>
</evidence>
<keyword evidence="5 6" id="KW-0472">Membrane</keyword>
<dbReference type="AlphaFoldDB" id="A0A7C9FYQ5"/>
<keyword evidence="2" id="KW-1003">Cell membrane</keyword>
<evidence type="ECO:0000256" key="6">
    <source>
        <dbReference type="SAM" id="Phobius"/>
    </source>
</evidence>
<keyword evidence="10" id="KW-1185">Reference proteome</keyword>
<proteinExistence type="predicted"/>
<dbReference type="InterPro" id="IPR003838">
    <property type="entry name" value="ABC3_permease_C"/>
</dbReference>
<evidence type="ECO:0000256" key="5">
    <source>
        <dbReference type="ARBA" id="ARBA00023136"/>
    </source>
</evidence>
<feature type="transmembrane region" description="Helical" evidence="6">
    <location>
        <begin position="423"/>
        <end position="447"/>
    </location>
</feature>
<feature type="transmembrane region" description="Helical" evidence="6">
    <location>
        <begin position="763"/>
        <end position="786"/>
    </location>
</feature>